<organism evidence="2 3">
    <name type="scientific">Mycena rosella</name>
    <name type="common">Pink bonnet</name>
    <name type="synonym">Agaricus rosellus</name>
    <dbReference type="NCBI Taxonomy" id="1033263"/>
    <lineage>
        <taxon>Eukaryota</taxon>
        <taxon>Fungi</taxon>
        <taxon>Dikarya</taxon>
        <taxon>Basidiomycota</taxon>
        <taxon>Agaricomycotina</taxon>
        <taxon>Agaricomycetes</taxon>
        <taxon>Agaricomycetidae</taxon>
        <taxon>Agaricales</taxon>
        <taxon>Marasmiineae</taxon>
        <taxon>Mycenaceae</taxon>
        <taxon>Mycena</taxon>
    </lineage>
</organism>
<evidence type="ECO:0000313" key="2">
    <source>
        <dbReference type="EMBL" id="KAJ7619896.1"/>
    </source>
</evidence>
<reference evidence="2" key="1">
    <citation type="submission" date="2023-03" db="EMBL/GenBank/DDBJ databases">
        <title>Massive genome expansion in bonnet fungi (Mycena s.s.) driven by repeated elements and novel gene families across ecological guilds.</title>
        <authorList>
            <consortium name="Lawrence Berkeley National Laboratory"/>
            <person name="Harder C.B."/>
            <person name="Miyauchi S."/>
            <person name="Viragh M."/>
            <person name="Kuo A."/>
            <person name="Thoen E."/>
            <person name="Andreopoulos B."/>
            <person name="Lu D."/>
            <person name="Skrede I."/>
            <person name="Drula E."/>
            <person name="Henrissat B."/>
            <person name="Morin E."/>
            <person name="Kohler A."/>
            <person name="Barry K."/>
            <person name="LaButti K."/>
            <person name="Morin E."/>
            <person name="Salamov A."/>
            <person name="Lipzen A."/>
            <person name="Mereny Z."/>
            <person name="Hegedus B."/>
            <person name="Baldrian P."/>
            <person name="Stursova M."/>
            <person name="Weitz H."/>
            <person name="Taylor A."/>
            <person name="Grigoriev I.V."/>
            <person name="Nagy L.G."/>
            <person name="Martin F."/>
            <person name="Kauserud H."/>
        </authorList>
    </citation>
    <scope>NUCLEOTIDE SEQUENCE</scope>
    <source>
        <strain evidence="2">CBHHK067</strain>
    </source>
</reference>
<feature type="compositionally biased region" description="Basic and acidic residues" evidence="1">
    <location>
        <begin position="50"/>
        <end position="65"/>
    </location>
</feature>
<accession>A0AAD7BG49</accession>
<feature type="region of interest" description="Disordered" evidence="1">
    <location>
        <begin position="42"/>
        <end position="85"/>
    </location>
</feature>
<keyword evidence="3" id="KW-1185">Reference proteome</keyword>
<gene>
    <name evidence="2" type="ORF">B0H17DRAFT_635571</name>
</gene>
<dbReference type="AlphaFoldDB" id="A0AAD7BG49"/>
<evidence type="ECO:0000313" key="3">
    <source>
        <dbReference type="Proteomes" id="UP001221757"/>
    </source>
</evidence>
<feature type="compositionally biased region" description="Basic residues" evidence="1">
    <location>
        <begin position="138"/>
        <end position="148"/>
    </location>
</feature>
<proteinExistence type="predicted"/>
<sequence length="180" mass="20321">MGTQNGAEQEGERPCTACGEKRVRVRRAGPREGVYARDSHIIMRGRRRSVRDSSARGEMSDEHPPHPRLVAPSDRPSRGRHRPRALIEVASCSHPRRIIAHAPPSHTRVPVQNIMPRTLSGPRPQCRASHPPLPHPLAPHRKPPKKKSQHDTRPRPRLTRKEKKPTPSIPKNPSRKKTLS</sequence>
<dbReference type="Proteomes" id="UP001221757">
    <property type="component" value="Unassembled WGS sequence"/>
</dbReference>
<evidence type="ECO:0000256" key="1">
    <source>
        <dbReference type="SAM" id="MobiDB-lite"/>
    </source>
</evidence>
<name>A0AAD7BG49_MYCRO</name>
<dbReference type="EMBL" id="JARKIE010000713">
    <property type="protein sequence ID" value="KAJ7619896.1"/>
    <property type="molecule type" value="Genomic_DNA"/>
</dbReference>
<feature type="region of interest" description="Disordered" evidence="1">
    <location>
        <begin position="100"/>
        <end position="180"/>
    </location>
</feature>
<protein>
    <submittedName>
        <fullName evidence="2">Uncharacterized protein</fullName>
    </submittedName>
</protein>
<comment type="caution">
    <text evidence="2">The sequence shown here is derived from an EMBL/GenBank/DDBJ whole genome shotgun (WGS) entry which is preliminary data.</text>
</comment>